<dbReference type="Gene3D" id="3.60.21.10">
    <property type="match status" value="1"/>
</dbReference>
<sequence>MLSNLLQKLRGTAGFSQPCPDRPLAIIGDVHGCADLLHRLLAKLPSDAQVILVGDYIDRGEDSAEVLRFLCEQKDLICLRGNHEDMLLRFLEDPERHGPRWLQYGGLQTLASFRIAGVHPGATPKALTECRDALLAEMGTELVGFVNRLLSSYLSGNVLVSHAGANPSLAPEYQAPNDLTWGHPDFDRVLRKDGVWVAYGHVIQDKPTVSHGRIAIDTGAYATGILSAVYLTQGTEPTFISTLR</sequence>
<dbReference type="PANTHER" id="PTHR42850">
    <property type="entry name" value="METALLOPHOSPHOESTERASE"/>
    <property type="match status" value="1"/>
</dbReference>
<dbReference type="CDD" id="cd00144">
    <property type="entry name" value="MPP_PPP_family"/>
    <property type="match status" value="1"/>
</dbReference>
<organism evidence="2 3">
    <name type="scientific">Pseudophaeobacter arcticus</name>
    <dbReference type="NCBI Taxonomy" id="385492"/>
    <lineage>
        <taxon>Bacteria</taxon>
        <taxon>Pseudomonadati</taxon>
        <taxon>Pseudomonadota</taxon>
        <taxon>Alphaproteobacteria</taxon>
        <taxon>Rhodobacterales</taxon>
        <taxon>Paracoccaceae</taxon>
        <taxon>Pseudophaeobacter</taxon>
    </lineage>
</organism>
<dbReference type="PANTHER" id="PTHR42850:SF4">
    <property type="entry name" value="ZINC-DEPENDENT ENDOPOLYPHOSPHATASE"/>
    <property type="match status" value="1"/>
</dbReference>
<dbReference type="InterPro" id="IPR050126">
    <property type="entry name" value="Ap4A_hydrolase"/>
</dbReference>
<dbReference type="Proteomes" id="UP001441944">
    <property type="component" value="Unassembled WGS sequence"/>
</dbReference>
<dbReference type="InterPro" id="IPR029052">
    <property type="entry name" value="Metallo-depent_PP-like"/>
</dbReference>
<feature type="domain" description="Calcineurin-like phosphoesterase" evidence="1">
    <location>
        <begin position="23"/>
        <end position="202"/>
    </location>
</feature>
<gene>
    <name evidence="2" type="ORF">NBRC116598_41010</name>
</gene>
<accession>A0ABQ0AS02</accession>
<proteinExistence type="predicted"/>
<comment type="caution">
    <text evidence="2">The sequence shown here is derived from an EMBL/GenBank/DDBJ whole genome shotgun (WGS) entry which is preliminary data.</text>
</comment>
<dbReference type="Pfam" id="PF00149">
    <property type="entry name" value="Metallophos"/>
    <property type="match status" value="1"/>
</dbReference>
<evidence type="ECO:0000259" key="1">
    <source>
        <dbReference type="Pfam" id="PF00149"/>
    </source>
</evidence>
<reference evidence="2 3" key="1">
    <citation type="submission" date="2024-04" db="EMBL/GenBank/DDBJ databases">
        <title>Draft genome sequence of Pseudophaeobacter arcticus NBRC 116598.</title>
        <authorList>
            <person name="Miyakawa T."/>
            <person name="Kusuya Y."/>
            <person name="Miura T."/>
        </authorList>
    </citation>
    <scope>NUCLEOTIDE SEQUENCE [LARGE SCALE GENOMIC DNA]</scope>
    <source>
        <strain evidence="2 3">SU-CL00105</strain>
    </source>
</reference>
<dbReference type="EMBL" id="BAABWU010000026">
    <property type="protein sequence ID" value="GAA6198656.1"/>
    <property type="molecule type" value="Genomic_DNA"/>
</dbReference>
<dbReference type="InterPro" id="IPR004843">
    <property type="entry name" value="Calcineurin-like_PHP"/>
</dbReference>
<dbReference type="SUPFAM" id="SSF56300">
    <property type="entry name" value="Metallo-dependent phosphatases"/>
    <property type="match status" value="1"/>
</dbReference>
<evidence type="ECO:0000313" key="2">
    <source>
        <dbReference type="EMBL" id="GAA6198656.1"/>
    </source>
</evidence>
<evidence type="ECO:0000313" key="3">
    <source>
        <dbReference type="Proteomes" id="UP001441944"/>
    </source>
</evidence>
<protein>
    <submittedName>
        <fullName evidence="2">Metallophosphoesterase family protein</fullName>
    </submittedName>
</protein>
<keyword evidence="3" id="KW-1185">Reference proteome</keyword>
<name>A0ABQ0AS02_9RHOB</name>